<protein>
    <recommendedName>
        <fullName evidence="4">DUF4136 domain-containing protein</fullName>
    </recommendedName>
</protein>
<keyword evidence="3" id="KW-1185">Reference proteome</keyword>
<sequence>MQKSHLIVTLFLLLTLGSCRTATEVTASWRDTDRPTQQYNSIFLAAIVDDLSLRQNLEGEFANRLAGRNVNTTKSIDTFKPTFFDEGQPEREQLVEIIRETECESILTITLIDVDEEERFVPGGAGGRMYHPGGTFRHYGSFPGYFDHWYGTAWNQGYYQTDRNYFIETNLYDAASLELVWSAQSKTLNPSTDARFAREYVDAIKAQLREEGLVQ</sequence>
<keyword evidence="1" id="KW-0732">Signal</keyword>
<feature type="signal peptide" evidence="1">
    <location>
        <begin position="1"/>
        <end position="21"/>
    </location>
</feature>
<organism evidence="2 3">
    <name type="scientific">Litoribacter ruber</name>
    <dbReference type="NCBI Taxonomy" id="702568"/>
    <lineage>
        <taxon>Bacteria</taxon>
        <taxon>Pseudomonadati</taxon>
        <taxon>Bacteroidota</taxon>
        <taxon>Cytophagia</taxon>
        <taxon>Cytophagales</taxon>
        <taxon>Cyclobacteriaceae</taxon>
        <taxon>Litoribacter</taxon>
    </lineage>
</organism>
<gene>
    <name evidence="2" type="ORF">KI659_13935</name>
</gene>
<evidence type="ECO:0000256" key="1">
    <source>
        <dbReference type="SAM" id="SignalP"/>
    </source>
</evidence>
<dbReference type="PROSITE" id="PS51257">
    <property type="entry name" value="PROKAR_LIPOPROTEIN"/>
    <property type="match status" value="1"/>
</dbReference>
<proteinExistence type="predicted"/>
<dbReference type="Proteomes" id="UP001319104">
    <property type="component" value="Unassembled WGS sequence"/>
</dbReference>
<dbReference type="AlphaFoldDB" id="A0AAP2CKW0"/>
<evidence type="ECO:0008006" key="4">
    <source>
        <dbReference type="Google" id="ProtNLM"/>
    </source>
</evidence>
<name>A0AAP2CKW0_9BACT</name>
<dbReference type="EMBL" id="JAHCMY010000008">
    <property type="protein sequence ID" value="MBS9525116.1"/>
    <property type="molecule type" value="Genomic_DNA"/>
</dbReference>
<comment type="caution">
    <text evidence="2">The sequence shown here is derived from an EMBL/GenBank/DDBJ whole genome shotgun (WGS) entry which is preliminary data.</text>
</comment>
<reference evidence="2 3" key="1">
    <citation type="submission" date="2021-05" db="EMBL/GenBank/DDBJ databases">
        <authorList>
            <person name="Zhang Z.D."/>
            <person name="Osman G."/>
        </authorList>
    </citation>
    <scope>NUCLEOTIDE SEQUENCE [LARGE SCALE GENOMIC DNA]</scope>
    <source>
        <strain evidence="2 3">KCTC 32217</strain>
    </source>
</reference>
<dbReference type="RefSeq" id="WP_213945976.1">
    <property type="nucleotide sequence ID" value="NZ_JAHCMY010000008.1"/>
</dbReference>
<evidence type="ECO:0000313" key="3">
    <source>
        <dbReference type="Proteomes" id="UP001319104"/>
    </source>
</evidence>
<evidence type="ECO:0000313" key="2">
    <source>
        <dbReference type="EMBL" id="MBS9525116.1"/>
    </source>
</evidence>
<feature type="chain" id="PRO_5043032720" description="DUF4136 domain-containing protein" evidence="1">
    <location>
        <begin position="22"/>
        <end position="215"/>
    </location>
</feature>
<accession>A0AAP2CKW0</accession>